<evidence type="ECO:0000313" key="9">
    <source>
        <dbReference type="Proteomes" id="UP001153620"/>
    </source>
</evidence>
<dbReference type="GO" id="GO:0004577">
    <property type="term" value="F:N-acetylglucosaminyldiphosphodolichol N-acetylglucosaminyltransferase activity"/>
    <property type="evidence" value="ECO:0007669"/>
    <property type="project" value="TreeGrafter"/>
</dbReference>
<dbReference type="GO" id="GO:0006488">
    <property type="term" value="P:dolichol-linked oligosaccharide biosynthetic process"/>
    <property type="evidence" value="ECO:0007669"/>
    <property type="project" value="InterPro"/>
</dbReference>
<reference evidence="8" key="2">
    <citation type="submission" date="2022-10" db="EMBL/GenBank/DDBJ databases">
        <authorList>
            <consortium name="ENA_rothamsted_submissions"/>
            <consortium name="culmorum"/>
            <person name="King R."/>
        </authorList>
    </citation>
    <scope>NUCLEOTIDE SEQUENCE</scope>
</reference>
<dbReference type="Proteomes" id="UP001153620">
    <property type="component" value="Chromosome 3"/>
</dbReference>
<name>A0A9N9S2W7_9DIPT</name>
<dbReference type="AlphaFoldDB" id="A0A9N9S2W7"/>
<evidence type="ECO:0000256" key="3">
    <source>
        <dbReference type="ARBA" id="ARBA00017467"/>
    </source>
</evidence>
<dbReference type="PANTHER" id="PTHR12154:SF4">
    <property type="entry name" value="UDP-N-ACETYLGLUCOSAMINE TRANSFERASE SUBUNIT ALG14 HOMOLOG"/>
    <property type="match status" value="1"/>
</dbReference>
<keyword evidence="5" id="KW-0256">Endoplasmic reticulum</keyword>
<evidence type="ECO:0000256" key="5">
    <source>
        <dbReference type="ARBA" id="ARBA00022824"/>
    </source>
</evidence>
<protein>
    <recommendedName>
        <fullName evidence="3">UDP-N-acetylglucosamine transferase subunit ALG14</fullName>
    </recommendedName>
</protein>
<dbReference type="PANTHER" id="PTHR12154">
    <property type="entry name" value="GLYCOSYL TRANSFERASE-RELATED"/>
    <property type="match status" value="1"/>
</dbReference>
<organism evidence="8 9">
    <name type="scientific">Chironomus riparius</name>
    <dbReference type="NCBI Taxonomy" id="315576"/>
    <lineage>
        <taxon>Eukaryota</taxon>
        <taxon>Metazoa</taxon>
        <taxon>Ecdysozoa</taxon>
        <taxon>Arthropoda</taxon>
        <taxon>Hexapoda</taxon>
        <taxon>Insecta</taxon>
        <taxon>Pterygota</taxon>
        <taxon>Neoptera</taxon>
        <taxon>Endopterygota</taxon>
        <taxon>Diptera</taxon>
        <taxon>Nematocera</taxon>
        <taxon>Chironomoidea</taxon>
        <taxon>Chironomidae</taxon>
        <taxon>Chironominae</taxon>
        <taxon>Chironomus</taxon>
    </lineage>
</organism>
<accession>A0A9N9S2W7</accession>
<comment type="subcellular location">
    <subcellularLocation>
        <location evidence="1">Endoplasmic reticulum membrane</location>
        <topology evidence="1">Single-pass membrane protein</topology>
    </subcellularLocation>
</comment>
<dbReference type="GO" id="GO:0043541">
    <property type="term" value="C:UDP-N-acetylglucosamine transferase complex"/>
    <property type="evidence" value="ECO:0007669"/>
    <property type="project" value="TreeGrafter"/>
</dbReference>
<dbReference type="Gene3D" id="3.40.50.2000">
    <property type="entry name" value="Glycogen Phosphorylase B"/>
    <property type="match status" value="1"/>
</dbReference>
<evidence type="ECO:0000256" key="6">
    <source>
        <dbReference type="ARBA" id="ARBA00022989"/>
    </source>
</evidence>
<evidence type="ECO:0000256" key="4">
    <source>
        <dbReference type="ARBA" id="ARBA00022692"/>
    </source>
</evidence>
<evidence type="ECO:0000256" key="7">
    <source>
        <dbReference type="ARBA" id="ARBA00023136"/>
    </source>
</evidence>
<gene>
    <name evidence="8" type="ORF">CHIRRI_LOCUS10065</name>
</gene>
<keyword evidence="6" id="KW-1133">Transmembrane helix</keyword>
<keyword evidence="9" id="KW-1185">Reference proteome</keyword>
<dbReference type="EMBL" id="OU895879">
    <property type="protein sequence ID" value="CAG9807216.1"/>
    <property type="molecule type" value="Genomic_DNA"/>
</dbReference>
<dbReference type="SUPFAM" id="SSF53756">
    <property type="entry name" value="UDP-Glycosyltransferase/glycogen phosphorylase"/>
    <property type="match status" value="1"/>
</dbReference>
<dbReference type="Pfam" id="PF08660">
    <property type="entry name" value="Alg14"/>
    <property type="match status" value="1"/>
</dbReference>
<evidence type="ECO:0000256" key="1">
    <source>
        <dbReference type="ARBA" id="ARBA00004389"/>
    </source>
</evidence>
<keyword evidence="4" id="KW-0812">Transmembrane</keyword>
<evidence type="ECO:0000256" key="2">
    <source>
        <dbReference type="ARBA" id="ARBA00009731"/>
    </source>
</evidence>
<dbReference type="OrthoDB" id="17098at2759"/>
<sequence length="210" mass="24199">MFMLLFFGIIGFAIGRVITLCISSFFHQRNYLNEACANTMIILGSGGHTTEMLEIVKKLNKDKYVPRFYVVSENDQNSVDKLLSIENDKSEYKIYVITRSRKVHQSYFSSIFTTLKSFIDCIPLLHHSRPNLILCNGPGICVPVCIVAYLLKVFYINSACRIVFIESYCRVKTLSLSGWILLYMTDLFVVQWPELAKKVSRKVMYFGRLT</sequence>
<proteinExistence type="inferred from homology"/>
<keyword evidence="7" id="KW-0472">Membrane</keyword>
<reference evidence="8" key="1">
    <citation type="submission" date="2022-01" db="EMBL/GenBank/DDBJ databases">
        <authorList>
            <person name="King R."/>
        </authorList>
    </citation>
    <scope>NUCLEOTIDE SEQUENCE</scope>
</reference>
<evidence type="ECO:0000313" key="8">
    <source>
        <dbReference type="EMBL" id="CAG9807216.1"/>
    </source>
</evidence>
<comment type="similarity">
    <text evidence="2">Belongs to the ALG14 family.</text>
</comment>
<dbReference type="InterPro" id="IPR013969">
    <property type="entry name" value="Oligosacch_biosynth_Alg14"/>
</dbReference>